<reference evidence="6 7" key="1">
    <citation type="submission" date="2019-09" db="EMBL/GenBank/DDBJ databases">
        <authorList>
            <person name="Chandra G."/>
            <person name="Truman W A."/>
        </authorList>
    </citation>
    <scope>NUCLEOTIDE SEQUENCE [LARGE SCALE GENOMIC DNA]</scope>
    <source>
        <strain evidence="6">PS723</strain>
    </source>
</reference>
<evidence type="ECO:0000313" key="6">
    <source>
        <dbReference type="EMBL" id="VVO28311.1"/>
    </source>
</evidence>
<sequence length="948" mass="104043">MSRPPPETRAVPHSGEDAEKLLDIVRRTVVELRPQAAEALQITLHSVLDRDLGVDSLARVELWSRIEHEFAVRLPESLFASADTPADILRVLHSRQGAEVVRPLPSSDSSDSSEARAATEQTPDAARTLIEVLEWHVRHQPQYPHVRLLGESDQPEDISYGALHQGAQAVAAGLQRCGLQAGQTVALMLPTGRDFLYGFFGILLAGGVPVPIYPPLRLSQIEDHLRRQAGILRNAEAKLLITVTQAKLLARLLQPQVPSLTRIASVAELTGEGDECITPPRQADDIAFLQYTSGSTGQPKGVMVSHANLLANLRAMGGVLKVGPQDVFVSWLPMYHDMGLIGAWLGSLYYGYSLVLMSPLAFLARPVRWLWAIDRFHGTMSAAPNFAYELCLSKLADDDLEGLDLSSWRVAFNGAEPVSPDTLQRFAERFARYGFAPTALAPVYGLAEATLGVAFPPLGRGPLIDRVQREAFQVRGNALPAEADASATLRFVSSGRPLPGHQIRIVDGSGVELPERSEGHLQFRGPSTTGGYYHNPEETRRVLRDGWFDSLDFAYMAGGEVYLTGRAKDLIIRAGRNIYPYDVEAAVGNLPGLRKGCIAVFGSPDPATGTERLVVLAESNEQEAAARQRLQQEVNRIVVDLTGVAPDDIVLAPPHSVLKTSSGKIRRAASRELYERGEVGRPHLAVWRQLLRLVLQAVRGNFGRSWRTCRATLYAAYIWLLFWLVTPLTWLGVAILPRQHWCRSFTRAAARLFVRLAGVPFSVTGLERLPEAGGSVLAVNHASYLDGVILCAALPPRFSFVAKRELADQWIAGLFLRKLGARFVERFDLQRSAADTEPLAEALQAGQPLVFFPEGTFTREPGLRTFHMGAFVLAGRVGVPLLPVAIRGTRRVLRDGHWFPRHGAIHVNVCSPLLAQGPGWMEAIRLRDATIAALLEHLDESERAQRSG</sequence>
<dbReference type="GO" id="GO:0071766">
    <property type="term" value="P:Actinobacterium-type cell wall biogenesis"/>
    <property type="evidence" value="ECO:0007669"/>
    <property type="project" value="UniProtKB-ARBA"/>
</dbReference>
<feature type="region of interest" description="Disordered" evidence="3">
    <location>
        <begin position="100"/>
        <end position="122"/>
    </location>
</feature>
<dbReference type="FunFam" id="3.40.50.12780:FF:000013">
    <property type="entry name" value="Long-chain-fatty-acid--AMP ligase FadD32"/>
    <property type="match status" value="1"/>
</dbReference>
<dbReference type="InterPro" id="IPR002123">
    <property type="entry name" value="Plipid/glycerol_acylTrfase"/>
</dbReference>
<dbReference type="PANTHER" id="PTHR22754:SF32">
    <property type="entry name" value="DISCO-INTERACTING PROTEIN 2"/>
    <property type="match status" value="1"/>
</dbReference>
<keyword evidence="4" id="KW-1133">Transmembrane helix</keyword>
<dbReference type="EMBL" id="CABVHY010000027">
    <property type="protein sequence ID" value="VVO28311.1"/>
    <property type="molecule type" value="Genomic_DNA"/>
</dbReference>
<dbReference type="SUPFAM" id="SSF69593">
    <property type="entry name" value="Glycerol-3-phosphate (1)-acyltransferase"/>
    <property type="match status" value="1"/>
</dbReference>
<dbReference type="Pfam" id="PF01553">
    <property type="entry name" value="Acyltransferase"/>
    <property type="match status" value="1"/>
</dbReference>
<evidence type="ECO:0000256" key="2">
    <source>
        <dbReference type="ARBA" id="ARBA00022598"/>
    </source>
</evidence>
<dbReference type="InterPro" id="IPR045851">
    <property type="entry name" value="AMP-bd_C_sf"/>
</dbReference>
<dbReference type="RefSeq" id="WP_191636252.1">
    <property type="nucleotide sequence ID" value="NZ_CABVHY010000027.1"/>
</dbReference>
<dbReference type="CDD" id="cd05931">
    <property type="entry name" value="FAAL"/>
    <property type="match status" value="1"/>
</dbReference>
<organism evidence="6 7">
    <name type="scientific">Pseudomonas fluorescens</name>
    <dbReference type="NCBI Taxonomy" id="294"/>
    <lineage>
        <taxon>Bacteria</taxon>
        <taxon>Pseudomonadati</taxon>
        <taxon>Pseudomonadota</taxon>
        <taxon>Gammaproteobacteria</taxon>
        <taxon>Pseudomonadales</taxon>
        <taxon>Pseudomonadaceae</taxon>
        <taxon>Pseudomonas</taxon>
    </lineage>
</organism>
<evidence type="ECO:0000256" key="1">
    <source>
        <dbReference type="ARBA" id="ARBA00006432"/>
    </source>
</evidence>
<feature type="region of interest" description="Disordered" evidence="3">
    <location>
        <begin position="516"/>
        <end position="535"/>
    </location>
</feature>
<dbReference type="Gene3D" id="3.30.300.30">
    <property type="match status" value="1"/>
</dbReference>
<evidence type="ECO:0000313" key="7">
    <source>
        <dbReference type="Proteomes" id="UP000379480"/>
    </source>
</evidence>
<keyword evidence="2 6" id="KW-0436">Ligase</keyword>
<dbReference type="InterPro" id="IPR020845">
    <property type="entry name" value="AMP-binding_CS"/>
</dbReference>
<dbReference type="Gene3D" id="1.10.1200.10">
    <property type="entry name" value="ACP-like"/>
    <property type="match status" value="1"/>
</dbReference>
<name>A0A5E7EMC8_PSEFL</name>
<gene>
    <name evidence="6" type="primary">menE</name>
    <name evidence="6" type="ORF">PS723_04780</name>
</gene>
<evidence type="ECO:0000256" key="4">
    <source>
        <dbReference type="SAM" id="Phobius"/>
    </source>
</evidence>
<evidence type="ECO:0000259" key="5">
    <source>
        <dbReference type="PROSITE" id="PS50075"/>
    </source>
</evidence>
<dbReference type="GO" id="GO:0005886">
    <property type="term" value="C:plasma membrane"/>
    <property type="evidence" value="ECO:0007669"/>
    <property type="project" value="TreeGrafter"/>
</dbReference>
<dbReference type="GO" id="GO:0006633">
    <property type="term" value="P:fatty acid biosynthetic process"/>
    <property type="evidence" value="ECO:0007669"/>
    <property type="project" value="TreeGrafter"/>
</dbReference>
<dbReference type="SMART" id="SM00563">
    <property type="entry name" value="PlsC"/>
    <property type="match status" value="1"/>
</dbReference>
<dbReference type="InterPro" id="IPR036736">
    <property type="entry name" value="ACP-like_sf"/>
</dbReference>
<dbReference type="InterPro" id="IPR040097">
    <property type="entry name" value="FAAL/FAAC"/>
</dbReference>
<dbReference type="PANTHER" id="PTHR22754">
    <property type="entry name" value="DISCO-INTERACTING PROTEIN 2 DIP2 -RELATED"/>
    <property type="match status" value="1"/>
</dbReference>
<feature type="transmembrane region" description="Helical" evidence="4">
    <location>
        <begin position="714"/>
        <end position="736"/>
    </location>
</feature>
<dbReference type="GO" id="GO:0008756">
    <property type="term" value="F:o-succinylbenzoate-CoA ligase activity"/>
    <property type="evidence" value="ECO:0007669"/>
    <property type="project" value="UniProtKB-EC"/>
</dbReference>
<dbReference type="GO" id="GO:0016746">
    <property type="term" value="F:acyltransferase activity"/>
    <property type="evidence" value="ECO:0007669"/>
    <property type="project" value="InterPro"/>
</dbReference>
<dbReference type="InterPro" id="IPR042099">
    <property type="entry name" value="ANL_N_sf"/>
</dbReference>
<accession>A0A5E7EMC8</accession>
<evidence type="ECO:0000256" key="3">
    <source>
        <dbReference type="SAM" id="MobiDB-lite"/>
    </source>
</evidence>
<dbReference type="InterPro" id="IPR000873">
    <property type="entry name" value="AMP-dep_synth/lig_dom"/>
</dbReference>
<dbReference type="SUPFAM" id="SSF56801">
    <property type="entry name" value="Acetyl-CoA synthetase-like"/>
    <property type="match status" value="1"/>
</dbReference>
<keyword evidence="4" id="KW-0472">Membrane</keyword>
<dbReference type="PROSITE" id="PS00455">
    <property type="entry name" value="AMP_BINDING"/>
    <property type="match status" value="1"/>
</dbReference>
<dbReference type="Gene3D" id="3.40.50.12780">
    <property type="entry name" value="N-terminal domain of ligase-like"/>
    <property type="match status" value="1"/>
</dbReference>
<keyword evidence="4" id="KW-0812">Transmembrane</keyword>
<comment type="similarity">
    <text evidence="1">Belongs to the ATP-dependent AMP-binding enzyme family.</text>
</comment>
<proteinExistence type="inferred from homology"/>
<dbReference type="Pfam" id="PF00501">
    <property type="entry name" value="AMP-binding"/>
    <property type="match status" value="1"/>
</dbReference>
<dbReference type="Proteomes" id="UP000379480">
    <property type="component" value="Unassembled WGS sequence"/>
</dbReference>
<dbReference type="InterPro" id="IPR009081">
    <property type="entry name" value="PP-bd_ACP"/>
</dbReference>
<dbReference type="CDD" id="cd07989">
    <property type="entry name" value="LPLAT_AGPAT-like"/>
    <property type="match status" value="1"/>
</dbReference>
<feature type="domain" description="Carrier" evidence="5">
    <location>
        <begin position="16"/>
        <end position="96"/>
    </location>
</feature>
<dbReference type="AlphaFoldDB" id="A0A5E7EMC8"/>
<dbReference type="Pfam" id="PF00550">
    <property type="entry name" value="PP-binding"/>
    <property type="match status" value="1"/>
</dbReference>
<dbReference type="EC" id="6.2.1.26" evidence="6"/>
<dbReference type="PROSITE" id="PS50075">
    <property type="entry name" value="CARRIER"/>
    <property type="match status" value="1"/>
</dbReference>
<dbReference type="SUPFAM" id="SSF47336">
    <property type="entry name" value="ACP-like"/>
    <property type="match status" value="1"/>
</dbReference>
<dbReference type="GO" id="GO:0070566">
    <property type="term" value="F:adenylyltransferase activity"/>
    <property type="evidence" value="ECO:0007669"/>
    <property type="project" value="TreeGrafter"/>
</dbReference>
<feature type="transmembrane region" description="Helical" evidence="4">
    <location>
        <begin position="341"/>
        <end position="363"/>
    </location>
</feature>
<protein>
    <submittedName>
        <fullName evidence="6">2-succinylbenzoate--CoA ligase</fullName>
        <ecNumber evidence="6">6.2.1.26</ecNumber>
    </submittedName>
</protein>